<proteinExistence type="predicted"/>
<feature type="compositionally biased region" description="Polar residues" evidence="1">
    <location>
        <begin position="14"/>
        <end position="26"/>
    </location>
</feature>
<evidence type="ECO:0000256" key="1">
    <source>
        <dbReference type="SAM" id="MobiDB-lite"/>
    </source>
</evidence>
<name>N1PK51_DOTSN</name>
<organism evidence="2 3">
    <name type="scientific">Dothistroma septosporum (strain NZE10 / CBS 128990)</name>
    <name type="common">Red band needle blight fungus</name>
    <name type="synonym">Mycosphaerella pini</name>
    <dbReference type="NCBI Taxonomy" id="675120"/>
    <lineage>
        <taxon>Eukaryota</taxon>
        <taxon>Fungi</taxon>
        <taxon>Dikarya</taxon>
        <taxon>Ascomycota</taxon>
        <taxon>Pezizomycotina</taxon>
        <taxon>Dothideomycetes</taxon>
        <taxon>Dothideomycetidae</taxon>
        <taxon>Mycosphaerellales</taxon>
        <taxon>Mycosphaerellaceae</taxon>
        <taxon>Dothistroma</taxon>
    </lineage>
</organism>
<reference evidence="3" key="1">
    <citation type="journal article" date="2012" name="PLoS Genet.">
        <title>The genomes of the fungal plant pathogens Cladosporium fulvum and Dothistroma septosporum reveal adaptation to different hosts and lifestyles but also signatures of common ancestry.</title>
        <authorList>
            <person name="de Wit P.J.G.M."/>
            <person name="van der Burgt A."/>
            <person name="Oekmen B."/>
            <person name="Stergiopoulos I."/>
            <person name="Abd-Elsalam K.A."/>
            <person name="Aerts A.L."/>
            <person name="Bahkali A.H."/>
            <person name="Beenen H.G."/>
            <person name="Chettri P."/>
            <person name="Cox M.P."/>
            <person name="Datema E."/>
            <person name="de Vries R.P."/>
            <person name="Dhillon B."/>
            <person name="Ganley A.R."/>
            <person name="Griffiths S.A."/>
            <person name="Guo Y."/>
            <person name="Hamelin R.C."/>
            <person name="Henrissat B."/>
            <person name="Kabir M.S."/>
            <person name="Jashni M.K."/>
            <person name="Kema G."/>
            <person name="Klaubauf S."/>
            <person name="Lapidus A."/>
            <person name="Levasseur A."/>
            <person name="Lindquist E."/>
            <person name="Mehrabi R."/>
            <person name="Ohm R.A."/>
            <person name="Owen T.J."/>
            <person name="Salamov A."/>
            <person name="Schwelm A."/>
            <person name="Schijlen E."/>
            <person name="Sun H."/>
            <person name="van den Burg H.A."/>
            <person name="van Ham R.C.H.J."/>
            <person name="Zhang S."/>
            <person name="Goodwin S.B."/>
            <person name="Grigoriev I.V."/>
            <person name="Collemare J."/>
            <person name="Bradshaw R.E."/>
        </authorList>
    </citation>
    <scope>NUCLEOTIDE SEQUENCE [LARGE SCALE GENOMIC DNA]</scope>
    <source>
        <strain evidence="3">NZE10 / CBS 128990</strain>
    </source>
</reference>
<evidence type="ECO:0000313" key="2">
    <source>
        <dbReference type="EMBL" id="EME41945.1"/>
    </source>
</evidence>
<keyword evidence="3" id="KW-1185">Reference proteome</keyword>
<dbReference type="EMBL" id="KB446542">
    <property type="protein sequence ID" value="EME41945.1"/>
    <property type="molecule type" value="Genomic_DNA"/>
</dbReference>
<reference evidence="2 3" key="2">
    <citation type="journal article" date="2012" name="PLoS Pathog.">
        <title>Diverse lifestyles and strategies of plant pathogenesis encoded in the genomes of eighteen Dothideomycetes fungi.</title>
        <authorList>
            <person name="Ohm R.A."/>
            <person name="Feau N."/>
            <person name="Henrissat B."/>
            <person name="Schoch C.L."/>
            <person name="Horwitz B.A."/>
            <person name="Barry K.W."/>
            <person name="Condon B.J."/>
            <person name="Copeland A.C."/>
            <person name="Dhillon B."/>
            <person name="Glaser F."/>
            <person name="Hesse C.N."/>
            <person name="Kosti I."/>
            <person name="LaButti K."/>
            <person name="Lindquist E.A."/>
            <person name="Lucas S."/>
            <person name="Salamov A.A."/>
            <person name="Bradshaw R.E."/>
            <person name="Ciuffetti L."/>
            <person name="Hamelin R.C."/>
            <person name="Kema G.H.J."/>
            <person name="Lawrence C."/>
            <person name="Scott J.A."/>
            <person name="Spatafora J.W."/>
            <person name="Turgeon B.G."/>
            <person name="de Wit P.J.G.M."/>
            <person name="Zhong S."/>
            <person name="Goodwin S.B."/>
            <person name="Grigoriev I.V."/>
        </authorList>
    </citation>
    <scope>NUCLEOTIDE SEQUENCE [LARGE SCALE GENOMIC DNA]</scope>
    <source>
        <strain evidence="3">NZE10 / CBS 128990</strain>
    </source>
</reference>
<protein>
    <submittedName>
        <fullName evidence="2">Uncharacterized protein</fullName>
    </submittedName>
</protein>
<gene>
    <name evidence="2" type="ORF">DOTSEDRAFT_27049</name>
</gene>
<sequence length="105" mass="11346">MTTADKGYDFPSEPLQTASGMNNTTPALHRRLSGDRAAAWATERKSLGALNALKVSDFDTRDNYNPFGDTLAGEDCAEWLEVHGDVPETAARYGLSKNVPALMGE</sequence>
<evidence type="ECO:0000313" key="3">
    <source>
        <dbReference type="Proteomes" id="UP000016933"/>
    </source>
</evidence>
<dbReference type="Proteomes" id="UP000016933">
    <property type="component" value="Unassembled WGS sequence"/>
</dbReference>
<accession>N1PK51</accession>
<dbReference type="OrthoDB" id="10608673at2759"/>
<feature type="region of interest" description="Disordered" evidence="1">
    <location>
        <begin position="1"/>
        <end position="28"/>
    </location>
</feature>
<dbReference type="AlphaFoldDB" id="N1PK51"/>
<dbReference type="HOGENOM" id="CLU_2236523_0_0_1"/>